<protein>
    <recommendedName>
        <fullName evidence="1">TadZ-like receiver domain-containing protein</fullName>
    </recommendedName>
</protein>
<dbReference type="Gene3D" id="3.40.50.10850">
    <property type="entry name" value="Ntrc-like two-domain protein"/>
    <property type="match status" value="1"/>
</dbReference>
<dbReference type="Pfam" id="PF21194">
    <property type="entry name" value="TadZ-like_ARD"/>
    <property type="match status" value="1"/>
</dbReference>
<dbReference type="InterPro" id="IPR027417">
    <property type="entry name" value="P-loop_NTPase"/>
</dbReference>
<comment type="caution">
    <text evidence="2">The sequence shown here is derived from an EMBL/GenBank/DDBJ whole genome shotgun (WGS) entry which is preliminary data.</text>
</comment>
<dbReference type="RefSeq" id="WP_130435039.1">
    <property type="nucleotide sequence ID" value="NZ_SGXF01000003.1"/>
</dbReference>
<keyword evidence="3" id="KW-1185">Reference proteome</keyword>
<name>A0A4Q7PN00_9FIRM</name>
<evidence type="ECO:0000313" key="3">
    <source>
        <dbReference type="Proteomes" id="UP000292927"/>
    </source>
</evidence>
<evidence type="ECO:0000259" key="1">
    <source>
        <dbReference type="Pfam" id="PF21194"/>
    </source>
</evidence>
<proteinExistence type="predicted"/>
<reference evidence="2 3" key="1">
    <citation type="submission" date="2019-02" db="EMBL/GenBank/DDBJ databases">
        <title>Genomic Encyclopedia of Type Strains, Phase IV (KMG-IV): sequencing the most valuable type-strain genomes for metagenomic binning, comparative biology and taxonomic classification.</title>
        <authorList>
            <person name="Goeker M."/>
        </authorList>
    </citation>
    <scope>NUCLEOTIDE SEQUENCE [LARGE SCALE GENOMIC DNA]</scope>
    <source>
        <strain evidence="2 3">DSM 29486</strain>
    </source>
</reference>
<dbReference type="EMBL" id="SGXF01000003">
    <property type="protein sequence ID" value="RZT00423.1"/>
    <property type="molecule type" value="Genomic_DNA"/>
</dbReference>
<dbReference type="SUPFAM" id="SSF52540">
    <property type="entry name" value="P-loop containing nucleoside triphosphate hydrolases"/>
    <property type="match status" value="1"/>
</dbReference>
<gene>
    <name evidence="2" type="ORF">EV209_1732</name>
</gene>
<dbReference type="AlphaFoldDB" id="A0A4Q7PN00"/>
<dbReference type="InterPro" id="IPR049086">
    <property type="entry name" value="TadZ-like_ARD"/>
</dbReference>
<evidence type="ECO:0000313" key="2">
    <source>
        <dbReference type="EMBL" id="RZT00423.1"/>
    </source>
</evidence>
<dbReference type="OrthoDB" id="9777019at2"/>
<sequence length="326" mass="36781">MKRILAVYDTDTAYGDRLTSYLNTRTSHPFQMVAFTSRQALVSYLDKRHVDVLLISQNVISEEILRKDIGQIMLLTEGDVLKELSRYPAIYKYQSSDSVIREVVQAYGSQEEISCAVCRSTERIAVYSPLGRCMKTSLSLVLGEMLSREKKTVYCSLDAFSGLSSILGGEGEEDLSDALYFFRQGDLQSKIHSMLRTHHSLDYLASARCPEDLHQVSAGDLNAVLDLLEQSGAYQCSVIDVGGFVTDVAHILECCSRIYMPVKEDTVSLAKLREYERYMLQAGKEEVMLRTEKLKLPYSHCFGGGEVYLDQLVWGEFGDYVRSRLC</sequence>
<dbReference type="Gene3D" id="3.40.50.300">
    <property type="entry name" value="P-loop containing nucleotide triphosphate hydrolases"/>
    <property type="match status" value="1"/>
</dbReference>
<organism evidence="2 3">
    <name type="scientific">Cuneatibacter caecimuris</name>
    <dbReference type="NCBI Taxonomy" id="1796618"/>
    <lineage>
        <taxon>Bacteria</taxon>
        <taxon>Bacillati</taxon>
        <taxon>Bacillota</taxon>
        <taxon>Clostridia</taxon>
        <taxon>Lachnospirales</taxon>
        <taxon>Lachnospiraceae</taxon>
        <taxon>Cuneatibacter</taxon>
    </lineage>
</organism>
<feature type="domain" description="TadZ-like receiver" evidence="1">
    <location>
        <begin position="1"/>
        <end position="107"/>
    </location>
</feature>
<dbReference type="Proteomes" id="UP000292927">
    <property type="component" value="Unassembled WGS sequence"/>
</dbReference>
<accession>A0A4Q7PN00</accession>